<dbReference type="RefSeq" id="WP_034654171.1">
    <property type="nucleotide sequence ID" value="NZ_BCVB01000007.1"/>
</dbReference>
<dbReference type="Proteomes" id="UP000031829">
    <property type="component" value="Chromosome"/>
</dbReference>
<dbReference type="KEGG" id="bmeg:BG04_3139"/>
<dbReference type="GO" id="GO:0046872">
    <property type="term" value="F:metal ion binding"/>
    <property type="evidence" value="ECO:0007669"/>
    <property type="project" value="UniProtKB-KW"/>
</dbReference>
<dbReference type="InterPro" id="IPR050448">
    <property type="entry name" value="OpgB/LTA_synthase_biosynth"/>
</dbReference>
<evidence type="ECO:0000256" key="9">
    <source>
        <dbReference type="PIRSR" id="PIRSR005091-1"/>
    </source>
</evidence>
<dbReference type="Pfam" id="PF00884">
    <property type="entry name" value="Sulfatase"/>
    <property type="match status" value="1"/>
</dbReference>
<dbReference type="InterPro" id="IPR012160">
    <property type="entry name" value="LtaS-like"/>
</dbReference>
<evidence type="ECO:0000313" key="13">
    <source>
        <dbReference type="EMBL" id="AJI22518.1"/>
    </source>
</evidence>
<keyword evidence="10" id="KW-0464">Manganese</keyword>
<evidence type="ECO:0000256" key="2">
    <source>
        <dbReference type="ARBA" id="ARBA00004936"/>
    </source>
</evidence>
<dbReference type="SUPFAM" id="SSF53649">
    <property type="entry name" value="Alkaline phosphatase-like"/>
    <property type="match status" value="1"/>
</dbReference>
<comment type="subcellular location">
    <subcellularLocation>
        <location evidence="1">Cell membrane</location>
        <topology evidence="1">Multi-pass membrane protein</topology>
    </subcellularLocation>
</comment>
<keyword evidence="4 8" id="KW-1003">Cell membrane</keyword>
<evidence type="ECO:0000256" key="7">
    <source>
        <dbReference type="ARBA" id="ARBA00023136"/>
    </source>
</evidence>
<evidence type="ECO:0000256" key="10">
    <source>
        <dbReference type="PIRSR" id="PIRSR005091-2"/>
    </source>
</evidence>
<keyword evidence="6" id="KW-1133">Transmembrane helix</keyword>
<evidence type="ECO:0000256" key="1">
    <source>
        <dbReference type="ARBA" id="ARBA00004651"/>
    </source>
</evidence>
<dbReference type="HOGENOM" id="CLU_021310_0_0_9"/>
<feature type="domain" description="Sulfatase N-terminal" evidence="12">
    <location>
        <begin position="245"/>
        <end position="536"/>
    </location>
</feature>
<feature type="active site" evidence="9">
    <location>
        <position position="297"/>
    </location>
</feature>
<dbReference type="CDD" id="cd16015">
    <property type="entry name" value="LTA_synthase"/>
    <property type="match status" value="1"/>
</dbReference>
<feature type="binding site" evidence="11">
    <location>
        <position position="473"/>
    </location>
    <ligand>
        <name>Mn(2+)</name>
        <dbReference type="ChEBI" id="CHEBI:29035"/>
    </ligand>
</feature>
<dbReference type="EMBL" id="CP009920">
    <property type="protein sequence ID" value="AJI22518.1"/>
    <property type="molecule type" value="Genomic_DNA"/>
</dbReference>
<dbReference type="GO" id="GO:0005886">
    <property type="term" value="C:plasma membrane"/>
    <property type="evidence" value="ECO:0007669"/>
    <property type="project" value="UniProtKB-SubCell"/>
</dbReference>
<organism evidence="13 14">
    <name type="scientific">Priestia megaterium (strain ATCC 14581 / DSM 32 / CCUG 1817 / JCM 2506 / NBRC 15308 / NCIMB 9376 / NCTC 10342 / NRRL B-14308 / VKM B-512 / Ford 19)</name>
    <name type="common">Bacillus megaterium</name>
    <dbReference type="NCBI Taxonomy" id="1348623"/>
    <lineage>
        <taxon>Bacteria</taxon>
        <taxon>Bacillati</taxon>
        <taxon>Bacillota</taxon>
        <taxon>Bacilli</taxon>
        <taxon>Bacillales</taxon>
        <taxon>Bacillaceae</taxon>
        <taxon>Priestia</taxon>
    </lineage>
</organism>
<keyword evidence="5" id="KW-0812">Transmembrane</keyword>
<dbReference type="Gene3D" id="3.30.1120.170">
    <property type="match status" value="1"/>
</dbReference>
<dbReference type="PANTHER" id="PTHR47371:SF3">
    <property type="entry name" value="PHOSPHOGLYCEROL TRANSFERASE I"/>
    <property type="match status" value="1"/>
</dbReference>
<sequence>MKRIVSKPLHYFILAAVLMWIKSYVAYKTEFNLGVSGVMQQMLLFINPVSSVLIFLGIGLFFKGKKAGAWILAGSFIMTLLLYSNVLYYRFFNDFVTLPTLLQTSNAGSMGGSIMDLLKAHDVFYFVDFIIYFFFFFSKKIDWHNEKVSVKNAVTILSLGFMVFSVNLTLAEIDRPQLLSRTFDRNYLVKYLGAYNYTMYDGVQTAQNSKQRAFASSNDLTNVVNFKNSHYAEPNSVYFGKAKGKNIIKIHLESFQSFLIDYKLNGQEVTPFLNSLAHGNDFTYFDNFFHQTGQGKTSDAELMMDNSLYGLPQGSAFVLKGSNTYQAAPAILDQKAGYTSAVLHGDYKTFWNRNEIYKQFGVDKFFDASYYNMTGENKINYGLKDKPFFKESVPMLQSLPQPFYAHLITLTNHFPFLLGNNEASIQPANTGDATVDRYFQTARYLDESLQSFFQELKASGLYDNSVIMIYGDHYGISENHNAAMEKVMGKEITPYENAQLQRVPLFIHVPGVKGGVNHTYGGEIDVVPTLLHLVGIDSKEFIQFGTDLFSKDHDDVVAFRNGNYVSPRYTLVDGTYYDSKTGQALKENNQMKAYKQKVAKELELSDQVLYGDLLRFHKLKDFQTVDPSKYMYGKEETETSAK</sequence>
<dbReference type="GeneID" id="93641203"/>
<dbReference type="InterPro" id="IPR017850">
    <property type="entry name" value="Alkaline_phosphatase_core_sf"/>
</dbReference>
<evidence type="ECO:0000256" key="6">
    <source>
        <dbReference type="ARBA" id="ARBA00022989"/>
    </source>
</evidence>
<keyword evidence="10" id="KW-0479">Metal-binding</keyword>
<dbReference type="PANTHER" id="PTHR47371">
    <property type="entry name" value="LIPOTEICHOIC ACID SYNTHASE"/>
    <property type="match status" value="1"/>
</dbReference>
<dbReference type="PIRSF" id="PIRSF005091">
    <property type="entry name" value="Mmb_sulf_HI1246"/>
    <property type="match status" value="1"/>
</dbReference>
<evidence type="ECO:0000256" key="11">
    <source>
        <dbReference type="PIRSR" id="PIRSR005091-3"/>
    </source>
</evidence>
<dbReference type="AlphaFoldDB" id="A0A0B6APG1"/>
<accession>A0A0B6APG1</accession>
<feature type="binding site" evidence="11">
    <location>
        <position position="297"/>
    </location>
    <ligand>
        <name>Mn(2+)</name>
        <dbReference type="ChEBI" id="CHEBI:29035"/>
    </ligand>
</feature>
<keyword evidence="7 8" id="KW-0472">Membrane</keyword>
<evidence type="ECO:0000313" key="14">
    <source>
        <dbReference type="Proteomes" id="UP000031829"/>
    </source>
</evidence>
<comment type="pathway">
    <text evidence="2">Cell wall biogenesis; lipoteichoic acid biosynthesis.</text>
</comment>
<name>A0A0B6APG1_PRIM2</name>
<reference evidence="13 14" key="1">
    <citation type="journal article" date="2015" name="Genome Announc.">
        <title>Complete genome sequences for 35 biothreat assay-relevant bacillus species.</title>
        <authorList>
            <person name="Johnson S.L."/>
            <person name="Daligault H.E."/>
            <person name="Davenport K.W."/>
            <person name="Jaissle J."/>
            <person name="Frey K.G."/>
            <person name="Ladner J.T."/>
            <person name="Broomall S.M."/>
            <person name="Bishop-Lilly K.A."/>
            <person name="Bruce D.C."/>
            <person name="Gibbons H.S."/>
            <person name="Coyne S.R."/>
            <person name="Lo C.C."/>
            <person name="Meincke L."/>
            <person name="Munk A.C."/>
            <person name="Koroleva G.I."/>
            <person name="Rosenzweig C.N."/>
            <person name="Palacios G.F."/>
            <person name="Redden C.L."/>
            <person name="Minogue T.D."/>
            <person name="Chain P.S."/>
        </authorList>
    </citation>
    <scope>NUCLEOTIDE SEQUENCE [LARGE SCALE GENOMIC DNA]</scope>
    <source>
        <strain evidence="14">ATCC 14581 / DSM 32 / JCM 2506 / NBRC 15308 / NCIMB 9376 / NCTC 10342 / NRRL B-14308 / VKM B-512</strain>
    </source>
</reference>
<evidence type="ECO:0000256" key="5">
    <source>
        <dbReference type="ARBA" id="ARBA00022692"/>
    </source>
</evidence>
<dbReference type="InterPro" id="IPR000917">
    <property type="entry name" value="Sulfatase_N"/>
</dbReference>
<gene>
    <name evidence="13" type="primary">ltaS1</name>
    <name evidence="13" type="ORF">BG04_3139</name>
</gene>
<proteinExistence type="inferred from homology"/>
<evidence type="ECO:0000256" key="3">
    <source>
        <dbReference type="ARBA" id="ARBA00009983"/>
    </source>
</evidence>
<feature type="binding site" evidence="11">
    <location>
        <position position="253"/>
    </location>
    <ligand>
        <name>Mn(2+)</name>
        <dbReference type="ChEBI" id="CHEBI:29035"/>
    </ligand>
</feature>
<comment type="similarity">
    <text evidence="3 8">Belongs to the LTA synthase family.</text>
</comment>
<feature type="binding site" evidence="10">
    <location>
        <position position="413"/>
    </location>
    <ligand>
        <name>substrate</name>
    </ligand>
</feature>
<dbReference type="Gene3D" id="3.40.720.10">
    <property type="entry name" value="Alkaline Phosphatase, subunit A"/>
    <property type="match status" value="1"/>
</dbReference>
<evidence type="ECO:0000256" key="4">
    <source>
        <dbReference type="ARBA" id="ARBA00022475"/>
    </source>
</evidence>
<feature type="binding site" evidence="11">
    <location>
        <position position="472"/>
    </location>
    <ligand>
        <name>Mn(2+)</name>
        <dbReference type="ChEBI" id="CHEBI:29035"/>
    </ligand>
</feature>
<evidence type="ECO:0000256" key="8">
    <source>
        <dbReference type="PIRNR" id="PIRNR005091"/>
    </source>
</evidence>
<evidence type="ECO:0000259" key="12">
    <source>
        <dbReference type="Pfam" id="PF00884"/>
    </source>
</evidence>
<protein>
    <submittedName>
        <fullName evidence="13">Glycerol phosphate lipoteichoic acid synthase 1</fullName>
    </submittedName>
</protein>